<dbReference type="GO" id="GO:0005886">
    <property type="term" value="C:plasma membrane"/>
    <property type="evidence" value="ECO:0007669"/>
    <property type="project" value="UniProtKB-SubCell"/>
</dbReference>
<dbReference type="InterPro" id="IPR005503">
    <property type="entry name" value="FliL"/>
</dbReference>
<keyword evidence="11" id="KW-0282">Flagellum</keyword>
<comment type="function">
    <text evidence="1 10">Controls the rotational direction of flagella during chemotaxis.</text>
</comment>
<dbReference type="GO" id="GO:0006935">
    <property type="term" value="P:chemotaxis"/>
    <property type="evidence" value="ECO:0007669"/>
    <property type="project" value="UniProtKB-KW"/>
</dbReference>
<keyword evidence="4" id="KW-1003">Cell membrane</keyword>
<dbReference type="GO" id="GO:0009425">
    <property type="term" value="C:bacterial-type flagellum basal body"/>
    <property type="evidence" value="ECO:0007669"/>
    <property type="project" value="InterPro"/>
</dbReference>
<comment type="caution">
    <text evidence="11">The sequence shown here is derived from an EMBL/GenBank/DDBJ whole genome shotgun (WGS) entry which is preliminary data.</text>
</comment>
<keyword evidence="11" id="KW-0969">Cilium</keyword>
<feature type="transmembrane region" description="Helical" evidence="10">
    <location>
        <begin position="20"/>
        <end position="40"/>
    </location>
</feature>
<dbReference type="GO" id="GO:0071978">
    <property type="term" value="P:bacterial-type flagellum-dependent swarming motility"/>
    <property type="evidence" value="ECO:0007669"/>
    <property type="project" value="TreeGrafter"/>
</dbReference>
<evidence type="ECO:0000313" key="11">
    <source>
        <dbReference type="EMBL" id="NDP47804.1"/>
    </source>
</evidence>
<evidence type="ECO:0000256" key="6">
    <source>
        <dbReference type="ARBA" id="ARBA00022692"/>
    </source>
</evidence>
<keyword evidence="7 10" id="KW-0283">Flagellar rotation</keyword>
<gene>
    <name evidence="11" type="primary">fliL</name>
    <name evidence="11" type="ORF">GZ085_05305</name>
</gene>
<evidence type="ECO:0000256" key="5">
    <source>
        <dbReference type="ARBA" id="ARBA00022500"/>
    </source>
</evidence>
<evidence type="ECO:0000256" key="7">
    <source>
        <dbReference type="ARBA" id="ARBA00022779"/>
    </source>
</evidence>
<dbReference type="NCBIfam" id="NF005435">
    <property type="entry name" value="PRK07021.1"/>
    <property type="match status" value="1"/>
</dbReference>
<evidence type="ECO:0000313" key="12">
    <source>
        <dbReference type="Proteomes" id="UP000483432"/>
    </source>
</evidence>
<evidence type="ECO:0000256" key="1">
    <source>
        <dbReference type="ARBA" id="ARBA00002254"/>
    </source>
</evidence>
<accession>A0A7C9NZ97</accession>
<evidence type="ECO:0000256" key="8">
    <source>
        <dbReference type="ARBA" id="ARBA00022989"/>
    </source>
</evidence>
<dbReference type="PANTHER" id="PTHR35091">
    <property type="entry name" value="FLAGELLAR PROTEIN FLIL"/>
    <property type="match status" value="1"/>
</dbReference>
<proteinExistence type="inferred from homology"/>
<evidence type="ECO:0000256" key="3">
    <source>
        <dbReference type="ARBA" id="ARBA00008281"/>
    </source>
</evidence>
<keyword evidence="9 10" id="KW-0472">Membrane</keyword>
<evidence type="ECO:0000256" key="4">
    <source>
        <dbReference type="ARBA" id="ARBA00022475"/>
    </source>
</evidence>
<evidence type="ECO:0000256" key="2">
    <source>
        <dbReference type="ARBA" id="ARBA00004162"/>
    </source>
</evidence>
<keyword evidence="8 10" id="KW-1133">Transmembrane helix</keyword>
<organism evidence="11 12">
    <name type="scientific">Sulfuriferula multivorans</name>
    <dbReference type="NCBI Taxonomy" id="1559896"/>
    <lineage>
        <taxon>Bacteria</taxon>
        <taxon>Pseudomonadati</taxon>
        <taxon>Pseudomonadota</taxon>
        <taxon>Betaproteobacteria</taxon>
        <taxon>Nitrosomonadales</taxon>
        <taxon>Sulfuricellaceae</taxon>
        <taxon>Sulfuriferula</taxon>
    </lineage>
</organism>
<keyword evidence="5 10" id="KW-0145">Chemotaxis</keyword>
<protein>
    <recommendedName>
        <fullName evidence="10">Flagellar protein FliL</fullName>
    </recommendedName>
</protein>
<dbReference type="EMBL" id="JAAFGW010000058">
    <property type="protein sequence ID" value="NDP47804.1"/>
    <property type="molecule type" value="Genomic_DNA"/>
</dbReference>
<keyword evidence="10" id="KW-0997">Cell inner membrane</keyword>
<dbReference type="Proteomes" id="UP000483432">
    <property type="component" value="Unassembled WGS sequence"/>
</dbReference>
<evidence type="ECO:0000256" key="9">
    <source>
        <dbReference type="ARBA" id="ARBA00023136"/>
    </source>
</evidence>
<evidence type="ECO:0000256" key="10">
    <source>
        <dbReference type="RuleBase" id="RU364125"/>
    </source>
</evidence>
<comment type="subcellular location">
    <subcellularLocation>
        <location evidence="10">Cell inner membrane</location>
    </subcellularLocation>
    <subcellularLocation>
        <location evidence="2">Cell membrane</location>
        <topology evidence="2">Single-pass membrane protein</topology>
    </subcellularLocation>
</comment>
<reference evidence="11 12" key="1">
    <citation type="submission" date="2019-09" db="EMBL/GenBank/DDBJ databases">
        <title>H2 Metabolism Revealed by Metagenomic Analysis in Subglacial Sediment of East Antarctica.</title>
        <authorList>
            <person name="Yang Z."/>
            <person name="Zhang Y."/>
            <person name="Lv Y."/>
            <person name="Yan W."/>
            <person name="Xiao X."/>
            <person name="Sun B."/>
            <person name="Ma H."/>
        </authorList>
    </citation>
    <scope>NUCLEOTIDE SEQUENCE [LARGE SCALE GENOMIC DNA]</scope>
    <source>
        <strain evidence="11">Bin2_2</strain>
    </source>
</reference>
<dbReference type="Pfam" id="PF03748">
    <property type="entry name" value="FliL"/>
    <property type="match status" value="1"/>
</dbReference>
<dbReference type="AlphaFoldDB" id="A0A7C9NZ97"/>
<name>A0A7C9NZ97_9PROT</name>
<sequence>MSEETPAVDEAPPKKSKKKLFIIIGVVVLLAGGGGGAWFMTQAKHAPGEAKVEPPKPPVFMPLETFTVNLQGGVNYLQTDITLQVSDPAQIEEIKLHMPRVRSRLLALLSSKNAEDLATTENKKTLAKEIMAQVTQPFYPKGKPQKVDDVLFTTFVIQ</sequence>
<comment type="similarity">
    <text evidence="3 10">Belongs to the FliL family.</text>
</comment>
<keyword evidence="6 10" id="KW-0812">Transmembrane</keyword>
<keyword evidence="11" id="KW-0966">Cell projection</keyword>
<dbReference type="PANTHER" id="PTHR35091:SF2">
    <property type="entry name" value="FLAGELLAR PROTEIN FLIL"/>
    <property type="match status" value="1"/>
</dbReference>